<dbReference type="Pfam" id="PF11079">
    <property type="entry name" value="YqhG"/>
    <property type="match status" value="1"/>
</dbReference>
<evidence type="ECO:0000313" key="1">
    <source>
        <dbReference type="EMBL" id="TQR13214.1"/>
    </source>
</evidence>
<protein>
    <recommendedName>
        <fullName evidence="3">YqhG family protein</fullName>
    </recommendedName>
</protein>
<accession>A0A544T6Y5</accession>
<comment type="caution">
    <text evidence="1">The sequence shown here is derived from an EMBL/GenBank/DDBJ whole genome shotgun (WGS) entry which is preliminary data.</text>
</comment>
<dbReference type="EMBL" id="VDGH01000006">
    <property type="protein sequence ID" value="TQR13214.1"/>
    <property type="molecule type" value="Genomic_DNA"/>
</dbReference>
<evidence type="ECO:0008006" key="3">
    <source>
        <dbReference type="Google" id="ProtNLM"/>
    </source>
</evidence>
<gene>
    <name evidence="1" type="ORF">FG382_11910</name>
</gene>
<dbReference type="InterPro" id="IPR024562">
    <property type="entry name" value="YqhG"/>
</dbReference>
<keyword evidence="2" id="KW-1185">Reference proteome</keyword>
<sequence>MYPQQVHDYLQKFFKENNCEIVQGNEHYMTVQLTVDMDKKIMNRPFHWQYIENTNGVPDPAQLTLITDQTKVSKNMKGEVVHFGSPRLSQIFHTTRELGACVQMYERILNNMETRPILTPWLGVNYKVSYYCDRTKEMLYSLGINLMTGEVINGFQESIATKELDDQKSERAFLLPYIIKPLRALDRLDTVIENLIQQEDHAWAEEAKSRWQKDQEILEHFYEEVEEKPECYELEKKAMEEQYGAKIKIDIINGGLFYIR</sequence>
<organism evidence="1 2">
    <name type="scientific">Psychrobacillus lasiicapitis</name>
    <dbReference type="NCBI Taxonomy" id="1636719"/>
    <lineage>
        <taxon>Bacteria</taxon>
        <taxon>Bacillati</taxon>
        <taxon>Bacillota</taxon>
        <taxon>Bacilli</taxon>
        <taxon>Bacillales</taxon>
        <taxon>Bacillaceae</taxon>
        <taxon>Psychrobacillus</taxon>
    </lineage>
</organism>
<reference evidence="1 2" key="1">
    <citation type="submission" date="2019-05" db="EMBL/GenBank/DDBJ databases">
        <title>Psychrobacillus vulpis sp. nov., a new species isolated from feces of a red fox that inhabits in The Tablas de Daimiel Natural Park, Albacete, Spain.</title>
        <authorList>
            <person name="Rodriguez M."/>
            <person name="Reina J.C."/>
            <person name="Bejar V."/>
            <person name="Llamas I."/>
        </authorList>
    </citation>
    <scope>NUCLEOTIDE SEQUENCE [LARGE SCALE GENOMIC DNA]</scope>
    <source>
        <strain evidence="1 2">NEAU-3TGS17</strain>
    </source>
</reference>
<dbReference type="RefSeq" id="WP_142539095.1">
    <property type="nucleotide sequence ID" value="NZ_BMIE01000004.1"/>
</dbReference>
<dbReference type="Proteomes" id="UP000317316">
    <property type="component" value="Unassembled WGS sequence"/>
</dbReference>
<dbReference type="AlphaFoldDB" id="A0A544T6Y5"/>
<proteinExistence type="predicted"/>
<evidence type="ECO:0000313" key="2">
    <source>
        <dbReference type="Proteomes" id="UP000317316"/>
    </source>
</evidence>
<dbReference type="OrthoDB" id="2433584at2"/>
<name>A0A544T6Y5_9BACI</name>